<evidence type="ECO:0000313" key="2">
    <source>
        <dbReference type="EMBL" id="QQX76148.1"/>
    </source>
</evidence>
<evidence type="ECO:0000256" key="1">
    <source>
        <dbReference type="SAM" id="Phobius"/>
    </source>
</evidence>
<organism evidence="2 3">
    <name type="scientific">Aequorivita iocasae</name>
    <dbReference type="NCBI Taxonomy" id="2803865"/>
    <lineage>
        <taxon>Bacteria</taxon>
        <taxon>Pseudomonadati</taxon>
        <taxon>Bacteroidota</taxon>
        <taxon>Flavobacteriia</taxon>
        <taxon>Flavobacteriales</taxon>
        <taxon>Flavobacteriaceae</taxon>
        <taxon>Aequorivita</taxon>
    </lineage>
</organism>
<name>A0ABX7DRG9_9FLAO</name>
<reference evidence="2 3" key="1">
    <citation type="submission" date="2021-01" db="EMBL/GenBank/DDBJ databases">
        <title>Aequorivita sp. strain KX20305, a bacterium isolated from the sediment collected at a cold seep field in South China Sea.</title>
        <authorList>
            <person name="Zhang H."/>
            <person name="Li C."/>
        </authorList>
    </citation>
    <scope>NUCLEOTIDE SEQUENCE [LARGE SCALE GENOMIC DNA]</scope>
    <source>
        <strain evidence="2 3">KX20305</strain>
    </source>
</reference>
<accession>A0ABX7DRG9</accession>
<keyword evidence="1" id="KW-0472">Membrane</keyword>
<dbReference type="RefSeq" id="WP_202335958.1">
    <property type="nucleotide sequence ID" value="NZ_CP068439.1"/>
</dbReference>
<proteinExistence type="predicted"/>
<gene>
    <name evidence="2" type="ORF">JK629_12520</name>
</gene>
<feature type="transmembrane region" description="Helical" evidence="1">
    <location>
        <begin position="6"/>
        <end position="28"/>
    </location>
</feature>
<sequence length="169" mass="20013">MMKISMSTIIIITTLCCVLPYLWFVIIARNSTNKLKKQINNAVKKENLLFRTKEQWSNHFIGVDDVQNTLLFLSANSLKTPYLKINLQDVKSCQIIKKSRNYKKEMKTETELQSLDLEISFYSNKEPFMLNFYDMNDEFAENFEMKRIEKWQALIQQKILSLQVNRRAA</sequence>
<keyword evidence="1" id="KW-0812">Transmembrane</keyword>
<evidence type="ECO:0000313" key="3">
    <source>
        <dbReference type="Proteomes" id="UP000629420"/>
    </source>
</evidence>
<protein>
    <submittedName>
        <fullName evidence="2">Uncharacterized protein</fullName>
    </submittedName>
</protein>
<dbReference type="Proteomes" id="UP000629420">
    <property type="component" value="Chromosome"/>
</dbReference>
<keyword evidence="1" id="KW-1133">Transmembrane helix</keyword>
<keyword evidence="3" id="KW-1185">Reference proteome</keyword>
<dbReference type="EMBL" id="CP068439">
    <property type="protein sequence ID" value="QQX76148.1"/>
    <property type="molecule type" value="Genomic_DNA"/>
</dbReference>